<keyword evidence="4 8" id="KW-0812">Transmembrane</keyword>
<gene>
    <name evidence="11" type="ORF">GE300_05540</name>
</gene>
<feature type="transmembrane region" description="Helical" evidence="8">
    <location>
        <begin position="306"/>
        <end position="322"/>
    </location>
</feature>
<dbReference type="AlphaFoldDB" id="A0A6L5YYV3"/>
<keyword evidence="12" id="KW-1185">Reference proteome</keyword>
<feature type="transmembrane region" description="Helical" evidence="8">
    <location>
        <begin position="35"/>
        <end position="51"/>
    </location>
</feature>
<feature type="transmembrane region" description="Helical" evidence="8">
    <location>
        <begin position="162"/>
        <end position="182"/>
    </location>
</feature>
<sequence length="631" mass="68398">MNHRPDIDGLRAVAVLPVILFHAGFSWAAGGFVGVDVFFVISGYLITRLLLQDLAQGRYSLTRFYERRARRILPALLFVTAATVPLMMQVMTPEELEDHFAAVIATAAFASNLWFWQEAGYFAARAEELPLLHTWSLAIEEQFYVLFPLLLAALWRLGPRRTGLALGGLLLLSFAIAAGGVGGSEARFYLLPARAWELLAGALCALWHHRYGARADGRRAALGLLAITVSIAISHPGLAWPSQYTLLPVGGTALLLLHAEGTAAGRLLSARPLVGIGLISYSAYLWHQPLLAALRLSDARPPSEAMLLAAAALALLLGWATWRLVEQPFRRRRGGDPAPPVRAAAAALAVTALAAGIAAPQVDRLSRFPRQPDFGWEDAVRQYDCMLQEKNETTHADVCYAPPSVLLWGDSHAAALYPGLRAAAARRGLPVTQLTQAGCPPLLDLDPAILNHRPNCNAVNARILEHVRQTPYRLIVLHAGWRHWGYPMDDAAFDAALARTVQVLSQAAGDARVVVVGPVPRWYPTAFKQFILTREYRPETLSARGDALYADAYLMAGRNRALARGLAGSGFAYVDPADSFCPAGDGPRRCLITFDGTATGLVSVDNDHLSPRAAEWFAERALAPHLAAAAD</sequence>
<dbReference type="GO" id="GO:0016747">
    <property type="term" value="F:acyltransferase activity, transferring groups other than amino-acyl groups"/>
    <property type="evidence" value="ECO:0007669"/>
    <property type="project" value="InterPro"/>
</dbReference>
<protein>
    <submittedName>
        <fullName evidence="11">Acyltransferase family protein</fullName>
    </submittedName>
</protein>
<dbReference type="Pfam" id="PF19040">
    <property type="entry name" value="SGNH"/>
    <property type="match status" value="1"/>
</dbReference>
<dbReference type="Pfam" id="PF01757">
    <property type="entry name" value="Acyl_transf_3"/>
    <property type="match status" value="1"/>
</dbReference>
<keyword evidence="6 8" id="KW-0472">Membrane</keyword>
<dbReference type="PANTHER" id="PTHR23028">
    <property type="entry name" value="ACETYLTRANSFERASE"/>
    <property type="match status" value="1"/>
</dbReference>
<evidence type="ECO:0000256" key="8">
    <source>
        <dbReference type="SAM" id="Phobius"/>
    </source>
</evidence>
<feature type="transmembrane region" description="Helical" evidence="8">
    <location>
        <begin position="72"/>
        <end position="91"/>
    </location>
</feature>
<dbReference type="GO" id="GO:0009103">
    <property type="term" value="P:lipopolysaccharide biosynthetic process"/>
    <property type="evidence" value="ECO:0007669"/>
    <property type="project" value="TreeGrafter"/>
</dbReference>
<dbReference type="EMBL" id="WIND01000002">
    <property type="protein sequence ID" value="MSU89090.1"/>
    <property type="molecule type" value="Genomic_DNA"/>
</dbReference>
<dbReference type="InterPro" id="IPR036514">
    <property type="entry name" value="SGNH_hydro_sf"/>
</dbReference>
<keyword evidence="7 11" id="KW-0012">Acyltransferase</keyword>
<evidence type="ECO:0000313" key="11">
    <source>
        <dbReference type="EMBL" id="MSU89090.1"/>
    </source>
</evidence>
<evidence type="ECO:0000256" key="7">
    <source>
        <dbReference type="ARBA" id="ARBA00023315"/>
    </source>
</evidence>
<feature type="transmembrane region" description="Helical" evidence="8">
    <location>
        <begin position="343"/>
        <end position="362"/>
    </location>
</feature>
<feature type="domain" description="SGNH" evidence="10">
    <location>
        <begin position="395"/>
        <end position="620"/>
    </location>
</feature>
<dbReference type="RefSeq" id="WP_154445541.1">
    <property type="nucleotide sequence ID" value="NZ_WIND01000002.1"/>
</dbReference>
<reference evidence="11 12" key="1">
    <citation type="submission" date="2019-10" db="EMBL/GenBank/DDBJ databases">
        <title>Cognatihalovulum marinum gen. nov. sp. nov., a new member of the family Rhodobacteraceae isolated from deep seawater of the Northwest Indian Ocean.</title>
        <authorList>
            <person name="Ruan C."/>
            <person name="Wang J."/>
            <person name="Zheng X."/>
            <person name="Song L."/>
            <person name="Zhu Y."/>
            <person name="Huang Y."/>
            <person name="Lu Z."/>
            <person name="Du W."/>
            <person name="Huang L."/>
            <person name="Dai X."/>
        </authorList>
    </citation>
    <scope>NUCLEOTIDE SEQUENCE [LARGE SCALE GENOMIC DNA]</scope>
    <source>
        <strain evidence="11 12">2CG4</strain>
    </source>
</reference>
<dbReference type="GO" id="GO:0005886">
    <property type="term" value="C:plasma membrane"/>
    <property type="evidence" value="ECO:0007669"/>
    <property type="project" value="UniProtKB-SubCell"/>
</dbReference>
<keyword evidence="3 11" id="KW-0808">Transferase</keyword>
<evidence type="ECO:0000256" key="2">
    <source>
        <dbReference type="ARBA" id="ARBA00022475"/>
    </source>
</evidence>
<dbReference type="InterPro" id="IPR043968">
    <property type="entry name" value="SGNH"/>
</dbReference>
<evidence type="ECO:0000259" key="9">
    <source>
        <dbReference type="Pfam" id="PF01757"/>
    </source>
</evidence>
<evidence type="ECO:0000256" key="1">
    <source>
        <dbReference type="ARBA" id="ARBA00004651"/>
    </source>
</evidence>
<feature type="transmembrane region" description="Helical" evidence="8">
    <location>
        <begin position="220"/>
        <end position="238"/>
    </location>
</feature>
<organism evidence="11 12">
    <name type="scientific">Halovulum marinum</name>
    <dbReference type="NCBI Taxonomy" id="2662447"/>
    <lineage>
        <taxon>Bacteria</taxon>
        <taxon>Pseudomonadati</taxon>
        <taxon>Pseudomonadota</taxon>
        <taxon>Alphaproteobacteria</taxon>
        <taxon>Rhodobacterales</taxon>
        <taxon>Paracoccaceae</taxon>
        <taxon>Halovulum</taxon>
    </lineage>
</organism>
<evidence type="ECO:0000256" key="5">
    <source>
        <dbReference type="ARBA" id="ARBA00022989"/>
    </source>
</evidence>
<dbReference type="GO" id="GO:0016788">
    <property type="term" value="F:hydrolase activity, acting on ester bonds"/>
    <property type="evidence" value="ECO:0007669"/>
    <property type="project" value="UniProtKB-ARBA"/>
</dbReference>
<feature type="transmembrane region" description="Helical" evidence="8">
    <location>
        <begin position="188"/>
        <end position="208"/>
    </location>
</feature>
<dbReference type="InterPro" id="IPR002656">
    <property type="entry name" value="Acyl_transf_3_dom"/>
</dbReference>
<proteinExistence type="predicted"/>
<evidence type="ECO:0000256" key="4">
    <source>
        <dbReference type="ARBA" id="ARBA00022692"/>
    </source>
</evidence>
<evidence type="ECO:0000256" key="3">
    <source>
        <dbReference type="ARBA" id="ARBA00022679"/>
    </source>
</evidence>
<feature type="transmembrane region" description="Helical" evidence="8">
    <location>
        <begin position="12"/>
        <end position="29"/>
    </location>
</feature>
<evidence type="ECO:0000259" key="10">
    <source>
        <dbReference type="Pfam" id="PF19040"/>
    </source>
</evidence>
<accession>A0A6L5YYV3</accession>
<comment type="subcellular location">
    <subcellularLocation>
        <location evidence="1">Cell membrane</location>
        <topology evidence="1">Multi-pass membrane protein</topology>
    </subcellularLocation>
</comment>
<dbReference type="Proteomes" id="UP000474957">
    <property type="component" value="Unassembled WGS sequence"/>
</dbReference>
<dbReference type="Gene3D" id="3.40.50.1110">
    <property type="entry name" value="SGNH hydrolase"/>
    <property type="match status" value="1"/>
</dbReference>
<feature type="domain" description="Acyltransferase 3" evidence="9">
    <location>
        <begin position="6"/>
        <end position="322"/>
    </location>
</feature>
<dbReference type="InterPro" id="IPR050879">
    <property type="entry name" value="Acyltransferase_3"/>
</dbReference>
<dbReference type="PANTHER" id="PTHR23028:SF53">
    <property type="entry name" value="ACYL_TRANSF_3 DOMAIN-CONTAINING PROTEIN"/>
    <property type="match status" value="1"/>
</dbReference>
<evidence type="ECO:0000313" key="12">
    <source>
        <dbReference type="Proteomes" id="UP000474957"/>
    </source>
</evidence>
<name>A0A6L5YYV3_9RHOB</name>
<keyword evidence="5 8" id="KW-1133">Transmembrane helix</keyword>
<dbReference type="SUPFAM" id="SSF52266">
    <property type="entry name" value="SGNH hydrolase"/>
    <property type="match status" value="1"/>
</dbReference>
<keyword evidence="2" id="KW-1003">Cell membrane</keyword>
<evidence type="ECO:0000256" key="6">
    <source>
        <dbReference type="ARBA" id="ARBA00023136"/>
    </source>
</evidence>
<comment type="caution">
    <text evidence="11">The sequence shown here is derived from an EMBL/GenBank/DDBJ whole genome shotgun (WGS) entry which is preliminary data.</text>
</comment>